<dbReference type="Proteomes" id="UP000774570">
    <property type="component" value="Unassembled WGS sequence"/>
</dbReference>
<organism evidence="3 4">
    <name type="scientific">Actinomadura parmotrematis</name>
    <dbReference type="NCBI Taxonomy" id="2864039"/>
    <lineage>
        <taxon>Bacteria</taxon>
        <taxon>Bacillati</taxon>
        <taxon>Actinomycetota</taxon>
        <taxon>Actinomycetes</taxon>
        <taxon>Streptosporangiales</taxon>
        <taxon>Thermomonosporaceae</taxon>
        <taxon>Actinomadura</taxon>
    </lineage>
</organism>
<keyword evidence="1" id="KW-0560">Oxidoreductase</keyword>
<dbReference type="PANTHER" id="PTHR14239">
    <property type="entry name" value="DUDULIN-RELATED"/>
    <property type="match status" value="1"/>
</dbReference>
<sequence length="214" mass="21032">MRIGVLGAGNMADALGGAWARAGHEVMVGARDRGRADALAARIGAAAGGLADAAVYGDVVLLAVPYGAAEDVVRAVGPWQGKVLVDCTNPIGGPDFRLLTAGGASGAERIAAAAPGAHVVKAFNLVHEGIWRAPRAAVGGPLGVPLCGDDAGALAAVRGLVRDLGCEPVDGGGLARAGQLEATAAFVIGVWFGGGDPAAMLPPVEVAMGGRPHA</sequence>
<dbReference type="InterPro" id="IPR051267">
    <property type="entry name" value="STEAP_metalloreductase"/>
</dbReference>
<accession>A0ABS7FVW6</accession>
<dbReference type="EMBL" id="JAIBOA010000011">
    <property type="protein sequence ID" value="MBW8484471.1"/>
    <property type="molecule type" value="Genomic_DNA"/>
</dbReference>
<evidence type="ECO:0000259" key="2">
    <source>
        <dbReference type="Pfam" id="PF03807"/>
    </source>
</evidence>
<dbReference type="SUPFAM" id="SSF51735">
    <property type="entry name" value="NAD(P)-binding Rossmann-fold domains"/>
    <property type="match status" value="1"/>
</dbReference>
<name>A0ABS7FVW6_9ACTN</name>
<gene>
    <name evidence="3" type="ORF">K1Y72_18965</name>
</gene>
<feature type="domain" description="Pyrroline-5-carboxylate reductase catalytic N-terminal" evidence="2">
    <location>
        <begin position="2"/>
        <end position="90"/>
    </location>
</feature>
<keyword evidence="4" id="KW-1185">Reference proteome</keyword>
<dbReference type="InterPro" id="IPR028939">
    <property type="entry name" value="P5C_Rdtase_cat_N"/>
</dbReference>
<reference evidence="3 4" key="1">
    <citation type="submission" date="2021-07" db="EMBL/GenBank/DDBJ databases">
        <title>Actinomadura sp. PM05-2 isolated from lichen.</title>
        <authorList>
            <person name="Somphong A."/>
            <person name="Phongsopitanun W."/>
            <person name="Tanasupawat S."/>
            <person name="Peongsungnone V."/>
        </authorList>
    </citation>
    <scope>NUCLEOTIDE SEQUENCE [LARGE SCALE GENOMIC DNA]</scope>
    <source>
        <strain evidence="3 4">PM05-2</strain>
    </source>
</reference>
<dbReference type="InterPro" id="IPR036291">
    <property type="entry name" value="NAD(P)-bd_dom_sf"/>
</dbReference>
<dbReference type="Gene3D" id="3.40.50.720">
    <property type="entry name" value="NAD(P)-binding Rossmann-like Domain"/>
    <property type="match status" value="1"/>
</dbReference>
<dbReference type="PANTHER" id="PTHR14239:SF10">
    <property type="entry name" value="REDUCTASE"/>
    <property type="match status" value="1"/>
</dbReference>
<protein>
    <submittedName>
        <fullName evidence="3">NAD(P)-binding domain-containing protein</fullName>
    </submittedName>
</protein>
<dbReference type="Pfam" id="PF03807">
    <property type="entry name" value="F420_oxidored"/>
    <property type="match status" value="1"/>
</dbReference>
<dbReference type="RefSeq" id="WP_220167689.1">
    <property type="nucleotide sequence ID" value="NZ_JAIBOA010000011.1"/>
</dbReference>
<evidence type="ECO:0000313" key="4">
    <source>
        <dbReference type="Proteomes" id="UP000774570"/>
    </source>
</evidence>
<proteinExistence type="predicted"/>
<evidence type="ECO:0000313" key="3">
    <source>
        <dbReference type="EMBL" id="MBW8484471.1"/>
    </source>
</evidence>
<comment type="caution">
    <text evidence="3">The sequence shown here is derived from an EMBL/GenBank/DDBJ whole genome shotgun (WGS) entry which is preliminary data.</text>
</comment>
<evidence type="ECO:0000256" key="1">
    <source>
        <dbReference type="ARBA" id="ARBA00023002"/>
    </source>
</evidence>